<evidence type="ECO:0000313" key="5">
    <source>
        <dbReference type="EMBL" id="OWT58235.1"/>
    </source>
</evidence>
<reference evidence="6" key="1">
    <citation type="submission" date="2017-06" db="EMBL/GenBank/DDBJ databases">
        <title>Herbaspirillum phytohormonus sp. nov., isolated from the root nodule of Robinia pseudoacacia in lead-zinc mine.</title>
        <authorList>
            <person name="Fan M."/>
            <person name="Lin Y."/>
        </authorList>
    </citation>
    <scope>NUCLEOTIDE SEQUENCE [LARGE SCALE GENOMIC DNA]</scope>
    <source>
        <strain evidence="6">SC-089</strain>
    </source>
</reference>
<dbReference type="Gene3D" id="1.20.120.530">
    <property type="entry name" value="GntR ligand-binding domain-like"/>
    <property type="match status" value="1"/>
</dbReference>
<dbReference type="SUPFAM" id="SSF46785">
    <property type="entry name" value="Winged helix' DNA-binding domain"/>
    <property type="match status" value="1"/>
</dbReference>
<dbReference type="SMART" id="SM00345">
    <property type="entry name" value="HTH_GNTR"/>
    <property type="match status" value="1"/>
</dbReference>
<keyword evidence="1" id="KW-0805">Transcription regulation</keyword>
<dbReference type="InterPro" id="IPR008920">
    <property type="entry name" value="TF_FadR/GntR_C"/>
</dbReference>
<dbReference type="Gene3D" id="1.10.10.10">
    <property type="entry name" value="Winged helix-like DNA-binding domain superfamily/Winged helix DNA-binding domain"/>
    <property type="match status" value="1"/>
</dbReference>
<dbReference type="SUPFAM" id="SSF48008">
    <property type="entry name" value="GntR ligand-binding domain-like"/>
    <property type="match status" value="1"/>
</dbReference>
<accession>A0A225MAA3</accession>
<dbReference type="Pfam" id="PF07729">
    <property type="entry name" value="FCD"/>
    <property type="match status" value="1"/>
</dbReference>
<feature type="domain" description="HTH gntR-type" evidence="4">
    <location>
        <begin position="17"/>
        <end position="84"/>
    </location>
</feature>
<keyword evidence="3" id="KW-0804">Transcription</keyword>
<dbReference type="InterPro" id="IPR036388">
    <property type="entry name" value="WH-like_DNA-bd_sf"/>
</dbReference>
<sequence>MPRLLTNKLMDLRISPRSVQHETLRKLRHAITTGYFSPGERLVESVLCERMGVSRNSFREAIGILAAERLVIVTPNRGPSVATMDWEEAQQIYETRALLEGEVAALAARHRTADELRTMDVALADFGRAVTAGDQSFEISATTTFYNALIEASRQRIMGDLIHGLDARITWLRGKSMELPGRVHQSLSEMTAVYVAVEKQDEAGAKAAARDHVHAAREAARLMFDREEDSGWLSSTKAP</sequence>
<evidence type="ECO:0000313" key="6">
    <source>
        <dbReference type="Proteomes" id="UP000214603"/>
    </source>
</evidence>
<dbReference type="PROSITE" id="PS50949">
    <property type="entry name" value="HTH_GNTR"/>
    <property type="match status" value="1"/>
</dbReference>
<evidence type="ECO:0000256" key="3">
    <source>
        <dbReference type="ARBA" id="ARBA00023163"/>
    </source>
</evidence>
<dbReference type="InterPro" id="IPR011711">
    <property type="entry name" value="GntR_C"/>
</dbReference>
<proteinExistence type="predicted"/>
<evidence type="ECO:0000256" key="2">
    <source>
        <dbReference type="ARBA" id="ARBA00023125"/>
    </source>
</evidence>
<evidence type="ECO:0000256" key="1">
    <source>
        <dbReference type="ARBA" id="ARBA00023015"/>
    </source>
</evidence>
<dbReference type="PANTHER" id="PTHR43537:SF24">
    <property type="entry name" value="GLUCONATE OPERON TRANSCRIPTIONAL REPRESSOR"/>
    <property type="match status" value="1"/>
</dbReference>
<evidence type="ECO:0000259" key="4">
    <source>
        <dbReference type="PROSITE" id="PS50949"/>
    </source>
</evidence>
<dbReference type="InterPro" id="IPR036390">
    <property type="entry name" value="WH_DNA-bd_sf"/>
</dbReference>
<comment type="caution">
    <text evidence="5">The sequence shown here is derived from an EMBL/GenBank/DDBJ whole genome shotgun (WGS) entry which is preliminary data.</text>
</comment>
<protein>
    <submittedName>
        <fullName evidence="5">GntR family transcriptional regulator</fullName>
    </submittedName>
</protein>
<gene>
    <name evidence="5" type="ORF">CEY11_14660</name>
</gene>
<dbReference type="EMBL" id="NJIH01000008">
    <property type="protein sequence ID" value="OWT58235.1"/>
    <property type="molecule type" value="Genomic_DNA"/>
</dbReference>
<organism evidence="5 6">
    <name type="scientific">Candidimonas nitroreducens</name>
    <dbReference type="NCBI Taxonomy" id="683354"/>
    <lineage>
        <taxon>Bacteria</taxon>
        <taxon>Pseudomonadati</taxon>
        <taxon>Pseudomonadota</taxon>
        <taxon>Betaproteobacteria</taxon>
        <taxon>Burkholderiales</taxon>
        <taxon>Alcaligenaceae</taxon>
        <taxon>Candidimonas</taxon>
    </lineage>
</organism>
<dbReference type="Pfam" id="PF00392">
    <property type="entry name" value="GntR"/>
    <property type="match status" value="1"/>
</dbReference>
<dbReference type="Proteomes" id="UP000214603">
    <property type="component" value="Unassembled WGS sequence"/>
</dbReference>
<dbReference type="GO" id="GO:0003677">
    <property type="term" value="F:DNA binding"/>
    <property type="evidence" value="ECO:0007669"/>
    <property type="project" value="UniProtKB-KW"/>
</dbReference>
<keyword evidence="6" id="KW-1185">Reference proteome</keyword>
<name>A0A225MAA3_9BURK</name>
<keyword evidence="2" id="KW-0238">DNA-binding</keyword>
<dbReference type="InterPro" id="IPR000524">
    <property type="entry name" value="Tscrpt_reg_HTH_GntR"/>
</dbReference>
<dbReference type="SMART" id="SM00895">
    <property type="entry name" value="FCD"/>
    <property type="match status" value="1"/>
</dbReference>
<dbReference type="AlphaFoldDB" id="A0A225MAA3"/>
<dbReference type="GO" id="GO:0003700">
    <property type="term" value="F:DNA-binding transcription factor activity"/>
    <property type="evidence" value="ECO:0007669"/>
    <property type="project" value="InterPro"/>
</dbReference>
<dbReference type="PANTHER" id="PTHR43537">
    <property type="entry name" value="TRANSCRIPTIONAL REGULATOR, GNTR FAMILY"/>
    <property type="match status" value="1"/>
</dbReference>